<dbReference type="InterPro" id="IPR003423">
    <property type="entry name" value="OMP_efflux"/>
</dbReference>
<comment type="caution">
    <text evidence="3">The sequence shown here is derived from an EMBL/GenBank/DDBJ whole genome shotgun (WGS) entry which is preliminary data.</text>
</comment>
<feature type="chain" id="PRO_5044997992" evidence="2">
    <location>
        <begin position="21"/>
        <end position="454"/>
    </location>
</feature>
<keyword evidence="2" id="KW-0472">Membrane</keyword>
<keyword evidence="2" id="KW-0812">Transmembrane</keyword>
<dbReference type="PANTHER" id="PTHR30203">
    <property type="entry name" value="OUTER MEMBRANE CATION EFFLUX PROTEIN"/>
    <property type="match status" value="1"/>
</dbReference>
<comment type="subcellular location">
    <subcellularLocation>
        <location evidence="2">Cell membrane</location>
        <topology evidence="2">Lipid-anchor</topology>
    </subcellularLocation>
</comment>
<gene>
    <name evidence="3" type="ORF">ACFQNF_14025</name>
</gene>
<reference evidence="4" key="1">
    <citation type="journal article" date="2019" name="Int. J. Syst. Evol. Microbiol.">
        <title>The Global Catalogue of Microorganisms (GCM) 10K type strain sequencing project: providing services to taxonomists for standard genome sequencing and annotation.</title>
        <authorList>
            <consortium name="The Broad Institute Genomics Platform"/>
            <consortium name="The Broad Institute Genome Sequencing Center for Infectious Disease"/>
            <person name="Wu L."/>
            <person name="Ma J."/>
        </authorList>
    </citation>
    <scope>NUCLEOTIDE SEQUENCE [LARGE SCALE GENOMIC DNA]</scope>
    <source>
        <strain evidence="4">CCUG 62945</strain>
    </source>
</reference>
<dbReference type="EMBL" id="JBHTBQ010000031">
    <property type="protein sequence ID" value="MFC7420980.1"/>
    <property type="molecule type" value="Genomic_DNA"/>
</dbReference>
<evidence type="ECO:0000313" key="3">
    <source>
        <dbReference type="EMBL" id="MFC7420980.1"/>
    </source>
</evidence>
<keyword evidence="4" id="KW-1185">Reference proteome</keyword>
<dbReference type="PROSITE" id="PS51257">
    <property type="entry name" value="PROKAR_LIPOPROTEIN"/>
    <property type="match status" value="1"/>
</dbReference>
<dbReference type="NCBIfam" id="TIGR01845">
    <property type="entry name" value="outer_NodT"/>
    <property type="match status" value="1"/>
</dbReference>
<evidence type="ECO:0000256" key="2">
    <source>
        <dbReference type="RuleBase" id="RU362097"/>
    </source>
</evidence>
<evidence type="ECO:0000256" key="1">
    <source>
        <dbReference type="ARBA" id="ARBA00007613"/>
    </source>
</evidence>
<sequence length="454" mass="48844">MKSKLILSAMFSTVFLSACGSLLSPSPNAPLPAVPAQWAEQNQSASVHQGAWWLAFHDAALTQLIDDALQSNADLSVAAIRLRRAHLREGVSEHAALPVLGGVGGASVNRSFDPVVNRQSYNLSATASYEFDLWGRLASDRAAAREERIATEADRQALKLSISTSVASQYWTIALLDQKLAASTLNLQQLRQVLAIAQAKNQAGALAKSEALSAEQSLLSEEANHTQLLQQRKAAFYSLSLLFDRPPQSFTLAGASLPQGDLPAIAAGLPSEVLGRRPDLQAMEARLRASLAQIDVARAAFYPSFSLTTSLGSSSSALAELFQNPIASAGLNLALPFLDWEKHQLNLDISRTQYEESLTTFRQGLYKALAETEQALDAKVRLGEQNQQLAQSLQLAAKLDGIAQARFEAGATDIQPWLDAAARRRSAQTSLLQNNFDQASNLLAIYKALGGAVE</sequence>
<keyword evidence="2" id="KW-0449">Lipoprotein</keyword>
<organism evidence="3 4">
    <name type="scientific">Iodobacter arcticus</name>
    <dbReference type="NCBI Taxonomy" id="590593"/>
    <lineage>
        <taxon>Bacteria</taxon>
        <taxon>Pseudomonadati</taxon>
        <taxon>Pseudomonadota</taxon>
        <taxon>Betaproteobacteria</taxon>
        <taxon>Neisseriales</taxon>
        <taxon>Chitinibacteraceae</taxon>
        <taxon>Iodobacter</taxon>
    </lineage>
</organism>
<dbReference type="Proteomes" id="UP001596473">
    <property type="component" value="Unassembled WGS sequence"/>
</dbReference>
<dbReference type="Pfam" id="PF02321">
    <property type="entry name" value="OEP"/>
    <property type="match status" value="2"/>
</dbReference>
<keyword evidence="2" id="KW-0732">Signal</keyword>
<keyword evidence="2" id="KW-1134">Transmembrane beta strand</keyword>
<keyword evidence="2" id="KW-0564">Palmitate</keyword>
<protein>
    <submittedName>
        <fullName evidence="3">Efflux transporter outer membrane subunit</fullName>
    </submittedName>
</protein>
<feature type="signal peptide" evidence="2">
    <location>
        <begin position="1"/>
        <end position="20"/>
    </location>
</feature>
<dbReference type="Gene3D" id="2.20.200.10">
    <property type="entry name" value="Outer membrane efflux proteins (OEP)"/>
    <property type="match status" value="1"/>
</dbReference>
<name>A0ABW2R190_9NEIS</name>
<proteinExistence type="inferred from homology"/>
<evidence type="ECO:0000313" key="4">
    <source>
        <dbReference type="Proteomes" id="UP001596473"/>
    </source>
</evidence>
<dbReference type="PANTHER" id="PTHR30203:SF32">
    <property type="entry name" value="CATION EFFLUX SYSTEM PROTEIN CUSC"/>
    <property type="match status" value="1"/>
</dbReference>
<dbReference type="RefSeq" id="WP_380188563.1">
    <property type="nucleotide sequence ID" value="NZ_JBHTBQ010000031.1"/>
</dbReference>
<dbReference type="InterPro" id="IPR010131">
    <property type="entry name" value="MdtP/NodT-like"/>
</dbReference>
<dbReference type="SUPFAM" id="SSF56954">
    <property type="entry name" value="Outer membrane efflux proteins (OEP)"/>
    <property type="match status" value="1"/>
</dbReference>
<accession>A0ABW2R190</accession>
<dbReference type="Gene3D" id="1.20.1600.10">
    <property type="entry name" value="Outer membrane efflux proteins (OEP)"/>
    <property type="match status" value="1"/>
</dbReference>
<comment type="similarity">
    <text evidence="1 2">Belongs to the outer membrane factor (OMF) (TC 1.B.17) family.</text>
</comment>